<evidence type="ECO:0000313" key="1">
    <source>
        <dbReference type="EMBL" id="RKT70055.1"/>
    </source>
</evidence>
<dbReference type="EMBL" id="RBXR01000001">
    <property type="protein sequence ID" value="RKT70055.1"/>
    <property type="molecule type" value="Genomic_DNA"/>
</dbReference>
<protein>
    <submittedName>
        <fullName evidence="1">Uncharacterized protein</fullName>
    </submittedName>
</protein>
<comment type="caution">
    <text evidence="1">The sequence shown here is derived from an EMBL/GenBank/DDBJ whole genome shotgun (WGS) entry which is preliminary data.</text>
</comment>
<name>A0A495XAD7_9PSEU</name>
<dbReference type="AlphaFoldDB" id="A0A495XAD7"/>
<sequence>MSNDNDSWIRLHTGWSPREVGWALWQPGYVAHPWPRDELGPDFVFYICDDVGIGKDGRAVVAKATVTRMIPTTEVESPEDAYQRIADALFDDELTILPENWRANRYNGHKSAAPWPQLLTAWRADLEEVGPHTMPELSSFPRSGWLRTSRLTL</sequence>
<keyword evidence="2" id="KW-1185">Reference proteome</keyword>
<organism evidence="1 2">
    <name type="scientific">Saccharothrix variisporea</name>
    <dbReference type="NCBI Taxonomy" id="543527"/>
    <lineage>
        <taxon>Bacteria</taxon>
        <taxon>Bacillati</taxon>
        <taxon>Actinomycetota</taxon>
        <taxon>Actinomycetes</taxon>
        <taxon>Pseudonocardiales</taxon>
        <taxon>Pseudonocardiaceae</taxon>
        <taxon>Saccharothrix</taxon>
    </lineage>
</organism>
<reference evidence="1 2" key="1">
    <citation type="submission" date="2018-10" db="EMBL/GenBank/DDBJ databases">
        <title>Sequencing the genomes of 1000 actinobacteria strains.</title>
        <authorList>
            <person name="Klenk H.-P."/>
        </authorList>
    </citation>
    <scope>NUCLEOTIDE SEQUENCE [LARGE SCALE GENOMIC DNA]</scope>
    <source>
        <strain evidence="1 2">DSM 43911</strain>
    </source>
</reference>
<dbReference type="OrthoDB" id="3699690at2"/>
<gene>
    <name evidence="1" type="ORF">DFJ66_3296</name>
</gene>
<accession>A0A495XAD7</accession>
<evidence type="ECO:0000313" key="2">
    <source>
        <dbReference type="Proteomes" id="UP000272729"/>
    </source>
</evidence>
<dbReference type="Proteomes" id="UP000272729">
    <property type="component" value="Unassembled WGS sequence"/>
</dbReference>
<dbReference type="RefSeq" id="WP_121222259.1">
    <property type="nucleotide sequence ID" value="NZ_JBIUBA010000010.1"/>
</dbReference>
<proteinExistence type="predicted"/>